<reference evidence="1 2" key="1">
    <citation type="submission" date="2016-10" db="EMBL/GenBank/DDBJ databases">
        <authorList>
            <person name="de Groot N.N."/>
        </authorList>
    </citation>
    <scope>NUCLEOTIDE SEQUENCE [LARGE SCALE GENOMIC DNA]</scope>
    <source>
        <strain evidence="1 2">DSM 19012</strain>
    </source>
</reference>
<evidence type="ECO:0000313" key="1">
    <source>
        <dbReference type="EMBL" id="SFD87854.1"/>
    </source>
</evidence>
<evidence type="ECO:0000313" key="2">
    <source>
        <dbReference type="Proteomes" id="UP000181976"/>
    </source>
</evidence>
<sequence length="115" mass="13242">MSKKPSFSYKIELGFEEINLPIFEDILIIGKESPYGKIEISKFFDIFIPDQFIIIEDNHPNVEAIIINKKILKKVSAENIIALLQAKVFPFISSAEILKVELKIKIHYDSFELSI</sequence>
<accession>A0A1I1VY75</accession>
<dbReference type="AlphaFoldDB" id="A0A1I1VY75"/>
<protein>
    <submittedName>
        <fullName evidence="1">Uncharacterized protein</fullName>
    </submittedName>
</protein>
<dbReference type="RefSeq" id="WP_010528672.1">
    <property type="nucleotide sequence ID" value="NZ_AFSL01000093.1"/>
</dbReference>
<proteinExistence type="predicted"/>
<organism evidence="1 2">
    <name type="scientific">Thermophagus xiamenensis</name>
    <dbReference type="NCBI Taxonomy" id="385682"/>
    <lineage>
        <taxon>Bacteria</taxon>
        <taxon>Pseudomonadati</taxon>
        <taxon>Bacteroidota</taxon>
        <taxon>Bacteroidia</taxon>
        <taxon>Marinilabiliales</taxon>
        <taxon>Marinilabiliaceae</taxon>
        <taxon>Thermophagus</taxon>
    </lineage>
</organism>
<gene>
    <name evidence="1" type="ORF">SAMN05444380_103126</name>
</gene>
<dbReference type="InParanoid" id="A0A1I1VY75"/>
<dbReference type="Proteomes" id="UP000181976">
    <property type="component" value="Unassembled WGS sequence"/>
</dbReference>
<dbReference type="EMBL" id="FONA01000003">
    <property type="protein sequence ID" value="SFD87854.1"/>
    <property type="molecule type" value="Genomic_DNA"/>
</dbReference>
<name>A0A1I1VY75_9BACT</name>
<dbReference type="STRING" id="385682.SAMN05444380_103126"/>
<keyword evidence="2" id="KW-1185">Reference proteome</keyword>
<dbReference type="OrthoDB" id="678645at2"/>